<sequence>MAEKKLLLLPVAVAQKHAHAHGVGGGDRVWARPWRWAKTAFFLAAMLASLLLVCAPPLLVVLLDLALPPALFSAALRAGDGYASFASAAVAQARAFDFRSSLVDLPAVSTARALLILCAYVVCGGGGAYLWVVGACAAGSVSYVLVKAATVLPRRAALQVGGERAVTAAGPEAMLLLSLALAAAHIAAAYRTSCRERRRMLVYRIDVEGAVRLKGGHQTPKGLKA</sequence>
<dbReference type="Proteomes" id="UP000243499">
    <property type="component" value="Chromosome 9"/>
</dbReference>
<gene>
    <name evidence="2" type="ORF">PAHAL_9G403300</name>
</gene>
<dbReference type="Gramene" id="PAN48761">
    <property type="protein sequence ID" value="PAN48761"/>
    <property type="gene ID" value="PAHAL_9G403300"/>
</dbReference>
<feature type="transmembrane region" description="Helical" evidence="1">
    <location>
        <begin position="173"/>
        <end position="190"/>
    </location>
</feature>
<keyword evidence="1" id="KW-0472">Membrane</keyword>
<feature type="transmembrane region" description="Helical" evidence="1">
    <location>
        <begin position="44"/>
        <end position="67"/>
    </location>
</feature>
<reference evidence="2" key="1">
    <citation type="submission" date="2018-04" db="EMBL/GenBank/DDBJ databases">
        <title>WGS assembly of Panicum hallii.</title>
        <authorList>
            <person name="Lovell J."/>
            <person name="Jenkins J."/>
            <person name="Lowry D."/>
            <person name="Mamidi S."/>
            <person name="Sreedasyam A."/>
            <person name="Weng X."/>
            <person name="Barry K."/>
            <person name="Bonette J."/>
            <person name="Campitelli B."/>
            <person name="Daum C."/>
            <person name="Gordon S."/>
            <person name="Gould B."/>
            <person name="Lipzen A."/>
            <person name="Macqueen A."/>
            <person name="Palacio-Mejia J."/>
            <person name="Plott C."/>
            <person name="Shakirov E."/>
            <person name="Shu S."/>
            <person name="Yoshinaga Y."/>
            <person name="Zane M."/>
            <person name="Rokhsar D."/>
            <person name="Grimwood J."/>
            <person name="Schmutz J."/>
            <person name="Juenger T."/>
        </authorList>
    </citation>
    <scope>NUCLEOTIDE SEQUENCE [LARGE SCALE GENOMIC DNA]</scope>
    <source>
        <strain evidence="2">FIL2</strain>
    </source>
</reference>
<dbReference type="EMBL" id="CM008054">
    <property type="protein sequence ID" value="PAN48761.1"/>
    <property type="molecule type" value="Genomic_DNA"/>
</dbReference>
<accession>A0A2S3IP39</accession>
<dbReference type="PANTHER" id="PTHR34953:SF2">
    <property type="entry name" value="EXPRESSED PROTEIN"/>
    <property type="match status" value="1"/>
</dbReference>
<keyword evidence="1" id="KW-0812">Transmembrane</keyword>
<keyword evidence="1" id="KW-1133">Transmembrane helix</keyword>
<protein>
    <submittedName>
        <fullName evidence="2">Uncharacterized protein</fullName>
    </submittedName>
</protein>
<dbReference type="PANTHER" id="PTHR34953">
    <property type="entry name" value="ALPHA/BETA HYDROLASE RELATED PROTEIN"/>
    <property type="match status" value="1"/>
</dbReference>
<evidence type="ECO:0000313" key="2">
    <source>
        <dbReference type="EMBL" id="PAN48761.1"/>
    </source>
</evidence>
<organism evidence="2">
    <name type="scientific">Panicum hallii</name>
    <dbReference type="NCBI Taxonomy" id="206008"/>
    <lineage>
        <taxon>Eukaryota</taxon>
        <taxon>Viridiplantae</taxon>
        <taxon>Streptophyta</taxon>
        <taxon>Embryophyta</taxon>
        <taxon>Tracheophyta</taxon>
        <taxon>Spermatophyta</taxon>
        <taxon>Magnoliopsida</taxon>
        <taxon>Liliopsida</taxon>
        <taxon>Poales</taxon>
        <taxon>Poaceae</taxon>
        <taxon>PACMAD clade</taxon>
        <taxon>Panicoideae</taxon>
        <taxon>Panicodae</taxon>
        <taxon>Paniceae</taxon>
        <taxon>Panicinae</taxon>
        <taxon>Panicum</taxon>
        <taxon>Panicum sect. Panicum</taxon>
    </lineage>
</organism>
<proteinExistence type="predicted"/>
<name>A0A2S3IP39_9POAL</name>
<feature type="transmembrane region" description="Helical" evidence="1">
    <location>
        <begin position="102"/>
        <end position="122"/>
    </location>
</feature>
<dbReference type="AlphaFoldDB" id="A0A2S3IP39"/>
<evidence type="ECO:0000256" key="1">
    <source>
        <dbReference type="SAM" id="Phobius"/>
    </source>
</evidence>
<feature type="transmembrane region" description="Helical" evidence="1">
    <location>
        <begin position="128"/>
        <end position="152"/>
    </location>
</feature>